<accession>A0A1A9UYP4</accession>
<sequence>MKLMQIHLQLPSYVPSKAIVCHRCYSFVTTGDTVFAVAVVSLYYEYLLIYARYDHVPQQSCEAGKNLHDTRRGWATKFISTLSFVVREEFTHFTNVAVVSSPSFSSFNGFMRTVRGTGGKLQKGDDGGGGALVSPANRTVQFHSSLKMERNNLYFYMQLNSATALVDVDIKVIATHCFQTSILIECCEQNV</sequence>
<dbReference type="Proteomes" id="UP000078200">
    <property type="component" value="Unassembled WGS sequence"/>
</dbReference>
<protein>
    <submittedName>
        <fullName evidence="1">Uncharacterized protein</fullName>
    </submittedName>
</protein>
<dbReference type="EnsemblMetazoa" id="GAUT020009-RA">
    <property type="protein sequence ID" value="GAUT020009-PA"/>
    <property type="gene ID" value="GAUT020009"/>
</dbReference>
<evidence type="ECO:0000313" key="1">
    <source>
        <dbReference type="EnsemblMetazoa" id="GAUT020009-PA"/>
    </source>
</evidence>
<evidence type="ECO:0000313" key="2">
    <source>
        <dbReference type="Proteomes" id="UP000078200"/>
    </source>
</evidence>
<organism evidence="1 2">
    <name type="scientific">Glossina austeni</name>
    <name type="common">Savannah tsetse fly</name>
    <dbReference type="NCBI Taxonomy" id="7395"/>
    <lineage>
        <taxon>Eukaryota</taxon>
        <taxon>Metazoa</taxon>
        <taxon>Ecdysozoa</taxon>
        <taxon>Arthropoda</taxon>
        <taxon>Hexapoda</taxon>
        <taxon>Insecta</taxon>
        <taxon>Pterygota</taxon>
        <taxon>Neoptera</taxon>
        <taxon>Endopterygota</taxon>
        <taxon>Diptera</taxon>
        <taxon>Brachycera</taxon>
        <taxon>Muscomorpha</taxon>
        <taxon>Hippoboscoidea</taxon>
        <taxon>Glossinidae</taxon>
        <taxon>Glossina</taxon>
    </lineage>
</organism>
<reference evidence="1" key="1">
    <citation type="submission" date="2020-05" db="UniProtKB">
        <authorList>
            <consortium name="EnsemblMetazoa"/>
        </authorList>
    </citation>
    <scope>IDENTIFICATION</scope>
    <source>
        <strain evidence="1">TTRI</strain>
    </source>
</reference>
<proteinExistence type="predicted"/>
<dbReference type="VEuPathDB" id="VectorBase:GAUT020009"/>
<name>A0A1A9UYP4_GLOAU</name>
<keyword evidence="2" id="KW-1185">Reference proteome</keyword>
<dbReference type="AlphaFoldDB" id="A0A1A9UYP4"/>